<evidence type="ECO:0000313" key="2">
    <source>
        <dbReference type="EMBL" id="MDH1480596.1"/>
    </source>
</evidence>
<dbReference type="InterPro" id="IPR051934">
    <property type="entry name" value="Phage_Tail_Fiber_Structural"/>
</dbReference>
<reference evidence="2" key="1">
    <citation type="submission" date="2022-09" db="EMBL/GenBank/DDBJ databases">
        <title>Intensive care unit water sources are persistently colonized with multi-drug resistant bacteria and are the site of extensive horizontal gene transfer of antibiotic resistance genes.</title>
        <authorList>
            <person name="Diorio-Toth L."/>
        </authorList>
    </citation>
    <scope>NUCLEOTIDE SEQUENCE</scope>
    <source>
        <strain evidence="2">GD03711</strain>
    </source>
</reference>
<proteinExistence type="predicted"/>
<evidence type="ECO:0000259" key="1">
    <source>
        <dbReference type="Pfam" id="PF07484"/>
    </source>
</evidence>
<dbReference type="EMBL" id="JAOCIY010000037">
    <property type="protein sequence ID" value="MDH1480596.1"/>
    <property type="molecule type" value="Genomic_DNA"/>
</dbReference>
<dbReference type="Proteomes" id="UP001161707">
    <property type="component" value="Unassembled WGS sequence"/>
</dbReference>
<dbReference type="PANTHER" id="PTHR35191">
    <property type="entry name" value="PROPHAGE SIDE TAIL FIBER PROTEIN HOMOLOG STFQ-RELATED"/>
    <property type="match status" value="1"/>
</dbReference>
<comment type="caution">
    <text evidence="2">The sequence shown here is derived from an EMBL/GenBank/DDBJ whole genome shotgun (WGS) entry which is preliminary data.</text>
</comment>
<organism evidence="2 3">
    <name type="scientific">Enterobacter cloacae</name>
    <dbReference type="NCBI Taxonomy" id="550"/>
    <lineage>
        <taxon>Bacteria</taxon>
        <taxon>Pseudomonadati</taxon>
        <taxon>Pseudomonadota</taxon>
        <taxon>Gammaproteobacteria</taxon>
        <taxon>Enterobacterales</taxon>
        <taxon>Enterobacteriaceae</taxon>
        <taxon>Enterobacter</taxon>
        <taxon>Enterobacter cloacae complex</taxon>
    </lineage>
</organism>
<evidence type="ECO:0000313" key="3">
    <source>
        <dbReference type="Proteomes" id="UP001161707"/>
    </source>
</evidence>
<dbReference type="Pfam" id="PF07484">
    <property type="entry name" value="Collar"/>
    <property type="match status" value="1"/>
</dbReference>
<dbReference type="InterPro" id="IPR011083">
    <property type="entry name" value="Phage_tail_collar_dom"/>
</dbReference>
<dbReference type="PANTHER" id="PTHR35191:SF1">
    <property type="entry name" value="PROPHAGE SIDE TAIL FIBER PROTEIN HOMOLOG STFQ-RELATED"/>
    <property type="match status" value="1"/>
</dbReference>
<accession>A0AA42QZB6</accession>
<gene>
    <name evidence="2" type="ORF">N5E88_14030</name>
</gene>
<dbReference type="SUPFAM" id="SSF88874">
    <property type="entry name" value="Receptor-binding domain of short tail fibre protein gp12"/>
    <property type="match status" value="1"/>
</dbReference>
<feature type="domain" description="Phage tail collar" evidence="1">
    <location>
        <begin position="402"/>
        <end position="449"/>
    </location>
</feature>
<sequence>MKMKIKKGFSLLELTLVLGVGTIVAFMKFQDMKNEQESILASAVGQQMKQIGEAVNGYINIRYDKLSTLSNAAGTGTDPGPRTCSGSVCEITYQTLINEGLLPSTYTGTNANKSSYKIILKRDGTSPNFVINGLITTSTAWIEGGKTRYDLLGNAMQTAGIDSGMTKTTSIASGHSGQWSETSANFNNITSTGQLAFRVGFNSALYSVYLRRDGTLPMTGDLNLDGHNINNVAALNATGNITTTGDLQARNIKATGKIDADGNISAGNWVWAKNGYGDVIGMGGDAIGDDYEINLQSPKQLTIHSPKVPVADRKSTVVFRVNGAISSGGNLTASGNITATENVKGATLESTGRATVGEFVQLNGQAEVGKECQSNGLQGRTVEGQILSCVNGVWNFSGEQPGTIKMWGTSNAPVGWLELNGQAFDKSKNPTLATLYPSGVVPDIRGQFVRAWDHGAGVDSDSSRGILSTQGDAIRNLTGNIYGTAHFVGFGGNGVFLEKRRVNWTDIPAAPEGKGSATFDTNFDASRQVPTAPENRPKNIALMYIIKKG</sequence>
<dbReference type="InterPro" id="IPR037053">
    <property type="entry name" value="Phage_tail_collar_dom_sf"/>
</dbReference>
<dbReference type="AlphaFoldDB" id="A0AA42QZB6"/>
<protein>
    <submittedName>
        <fullName evidence="2">Tail fiber protein</fullName>
    </submittedName>
</protein>
<dbReference type="Gene3D" id="3.90.1340.10">
    <property type="entry name" value="Phage tail collar domain"/>
    <property type="match status" value="1"/>
</dbReference>
<name>A0AA42QZB6_ENTCL</name>